<accession>A0AAW7ZH94</accession>
<keyword evidence="2" id="KW-0479">Metal-binding</keyword>
<dbReference type="GO" id="GO:0016787">
    <property type="term" value="F:hydrolase activity"/>
    <property type="evidence" value="ECO:0007669"/>
    <property type="project" value="UniProtKB-KW"/>
</dbReference>
<dbReference type="EMBL" id="JARPTC010000025">
    <property type="protein sequence ID" value="MDO7788825.1"/>
    <property type="molecule type" value="Genomic_DNA"/>
</dbReference>
<gene>
    <name evidence="6" type="ORF">P6N53_16525</name>
</gene>
<keyword evidence="7" id="KW-1185">Reference proteome</keyword>
<keyword evidence="4" id="KW-0862">Zinc</keyword>
<feature type="domain" description="Peptidase M20 dimerisation" evidence="5">
    <location>
        <begin position="168"/>
        <end position="274"/>
    </location>
</feature>
<comment type="cofactor">
    <cofactor evidence="1">
        <name>Zn(2+)</name>
        <dbReference type="ChEBI" id="CHEBI:29105"/>
    </cofactor>
</comment>
<dbReference type="NCBIfam" id="NF009555">
    <property type="entry name" value="PRK13004.1"/>
    <property type="match status" value="1"/>
</dbReference>
<sequence length="391" mass="42011">MQLKDRMIDFCRRLIQIPSISGQEQGVAELIAQEMKALGFDRVWIDKYGSVIGMVQGTGGGKAVLFDGHIDTVPVSDSHQWTKEPFGGELSEGRIYGRGASDMKGAVAAMVYALGAIAQGQERPTGDLYVSGTVQEENFEGVALASILEEVKPEVVIIGEATELRLNIGQRGRGELAVHTYGKSAHSANPQVGINAISKMQPVIKGIEKLKLNSHAVLGQGIGVVTDIISTPYPGSSVVPNHCRITIDRRLLVGETEQRVLAQFEELLDEIKASDPQFSGNVEFVKAEAQCYTGVSIEGLRFFPAWLMDQQGPVVLKAQQAIKEAGLPVVLGTYSFCTNGSQSAGVKGIATLGFGPSRENLAHSVDEYVEVEQLVGALKGYEALARVLSEK</sequence>
<keyword evidence="3 6" id="KW-0378">Hydrolase</keyword>
<proteinExistence type="predicted"/>
<organism evidence="6 7">
    <name type="scientific">Desulforamulus aquiferis</name>
    <dbReference type="NCBI Taxonomy" id="1397668"/>
    <lineage>
        <taxon>Bacteria</taxon>
        <taxon>Bacillati</taxon>
        <taxon>Bacillota</taxon>
        <taxon>Clostridia</taxon>
        <taxon>Eubacteriales</taxon>
        <taxon>Peptococcaceae</taxon>
        <taxon>Desulforamulus</taxon>
    </lineage>
</organism>
<dbReference type="Proteomes" id="UP001172911">
    <property type="component" value="Unassembled WGS sequence"/>
</dbReference>
<dbReference type="SUPFAM" id="SSF53187">
    <property type="entry name" value="Zn-dependent exopeptidases"/>
    <property type="match status" value="1"/>
</dbReference>
<evidence type="ECO:0000256" key="1">
    <source>
        <dbReference type="ARBA" id="ARBA00001947"/>
    </source>
</evidence>
<dbReference type="InterPro" id="IPR050072">
    <property type="entry name" value="Peptidase_M20A"/>
</dbReference>
<protein>
    <submittedName>
        <fullName evidence="6">YgeY family selenium metabolism-linked hydrolase</fullName>
    </submittedName>
</protein>
<reference evidence="6" key="1">
    <citation type="journal article" date="2023" name="J. Hazard. Mater.">
        <title>Anaerobic biodegradation of pyrene and benzo[a]pyrene by a new sulfate-reducing Desulforamulus aquiferis strain DSA.</title>
        <authorList>
            <person name="Zhang Z."/>
            <person name="Sun J."/>
            <person name="Gong X."/>
            <person name="Wang C."/>
            <person name="Wang H."/>
        </authorList>
    </citation>
    <scope>NUCLEOTIDE SEQUENCE</scope>
    <source>
        <strain evidence="6">DSA</strain>
    </source>
</reference>
<comment type="caution">
    <text evidence="6">The sequence shown here is derived from an EMBL/GenBank/DDBJ whole genome shotgun (WGS) entry which is preliminary data.</text>
</comment>
<dbReference type="Pfam" id="PF07687">
    <property type="entry name" value="M20_dimer"/>
    <property type="match status" value="1"/>
</dbReference>
<evidence type="ECO:0000256" key="3">
    <source>
        <dbReference type="ARBA" id="ARBA00022801"/>
    </source>
</evidence>
<evidence type="ECO:0000256" key="2">
    <source>
        <dbReference type="ARBA" id="ARBA00022723"/>
    </source>
</evidence>
<dbReference type="InterPro" id="IPR011650">
    <property type="entry name" value="Peptidase_M20_dimer"/>
</dbReference>
<evidence type="ECO:0000313" key="6">
    <source>
        <dbReference type="EMBL" id="MDO7788825.1"/>
    </source>
</evidence>
<reference evidence="6" key="2">
    <citation type="submission" date="2023-03" db="EMBL/GenBank/DDBJ databases">
        <authorList>
            <person name="Zhang Z."/>
        </authorList>
    </citation>
    <scope>NUCLEOTIDE SEQUENCE</scope>
    <source>
        <strain evidence="6">DSA</strain>
    </source>
</reference>
<dbReference type="Gene3D" id="3.30.70.360">
    <property type="match status" value="1"/>
</dbReference>
<dbReference type="InterPro" id="IPR001261">
    <property type="entry name" value="ArgE/DapE_CS"/>
</dbReference>
<dbReference type="GO" id="GO:0046872">
    <property type="term" value="F:metal ion binding"/>
    <property type="evidence" value="ECO:0007669"/>
    <property type="project" value="UniProtKB-KW"/>
</dbReference>
<name>A0AAW7ZH94_9FIRM</name>
<dbReference type="AlphaFoldDB" id="A0AAW7ZH94"/>
<dbReference type="PROSITE" id="PS00758">
    <property type="entry name" value="ARGE_DAPE_CPG2_1"/>
    <property type="match status" value="1"/>
</dbReference>
<dbReference type="InterPro" id="IPR002933">
    <property type="entry name" value="Peptidase_M20"/>
</dbReference>
<dbReference type="Pfam" id="PF01546">
    <property type="entry name" value="Peptidase_M20"/>
    <property type="match status" value="1"/>
</dbReference>
<evidence type="ECO:0000256" key="4">
    <source>
        <dbReference type="ARBA" id="ARBA00022833"/>
    </source>
</evidence>
<evidence type="ECO:0000259" key="5">
    <source>
        <dbReference type="Pfam" id="PF07687"/>
    </source>
</evidence>
<dbReference type="Gene3D" id="3.40.630.10">
    <property type="entry name" value="Zn peptidases"/>
    <property type="match status" value="2"/>
</dbReference>
<dbReference type="SUPFAM" id="SSF55031">
    <property type="entry name" value="Bacterial exopeptidase dimerisation domain"/>
    <property type="match status" value="1"/>
</dbReference>
<evidence type="ECO:0000313" key="7">
    <source>
        <dbReference type="Proteomes" id="UP001172911"/>
    </source>
</evidence>
<dbReference type="InterPro" id="IPR036264">
    <property type="entry name" value="Bact_exopeptidase_dim_dom"/>
</dbReference>
<dbReference type="PANTHER" id="PTHR43808">
    <property type="entry name" value="ACETYLORNITHINE DEACETYLASE"/>
    <property type="match status" value="1"/>
</dbReference>